<dbReference type="HOGENOM" id="CLU_012520_3_0_9"/>
<protein>
    <submittedName>
        <fullName evidence="2">SIS domain protein</fullName>
    </submittedName>
</protein>
<dbReference type="RefSeq" id="WP_023355358.1">
    <property type="nucleotide sequence ID" value="NZ_KI535369.1"/>
</dbReference>
<proteinExistence type="predicted"/>
<dbReference type="InterPro" id="IPR046348">
    <property type="entry name" value="SIS_dom_sf"/>
</dbReference>
<dbReference type="PANTHER" id="PTHR10937:SF14">
    <property type="entry name" value="FRUCTOSELYSINE 6-PHOSPHATE DEGLYCASE"/>
    <property type="match status" value="1"/>
</dbReference>
<name>V2XJL8_9FIRM</name>
<accession>V2XJL8</accession>
<dbReference type="Gene3D" id="1.10.10.2240">
    <property type="match status" value="1"/>
</dbReference>
<dbReference type="GO" id="GO:0006002">
    <property type="term" value="P:fructose 6-phosphate metabolic process"/>
    <property type="evidence" value="ECO:0007669"/>
    <property type="project" value="TreeGrafter"/>
</dbReference>
<dbReference type="eggNOG" id="COG2222">
    <property type="taxonomic scope" value="Bacteria"/>
</dbReference>
<dbReference type="CDD" id="cd05009">
    <property type="entry name" value="SIS_GlmS_GlmD_2"/>
    <property type="match status" value="1"/>
</dbReference>
<reference evidence="2 3" key="1">
    <citation type="submission" date="2013-06" db="EMBL/GenBank/DDBJ databases">
        <authorList>
            <person name="Weinstock G."/>
            <person name="Sodergren E."/>
            <person name="Clifton S."/>
            <person name="Fulton L."/>
            <person name="Fulton B."/>
            <person name="Courtney L."/>
            <person name="Fronick C."/>
            <person name="Harrison M."/>
            <person name="Strong C."/>
            <person name="Farmer C."/>
            <person name="Delahaunty K."/>
            <person name="Markovic C."/>
            <person name="Hall O."/>
            <person name="Minx P."/>
            <person name="Tomlinson C."/>
            <person name="Mitreva M."/>
            <person name="Nelson J."/>
            <person name="Hou S."/>
            <person name="Wollam A."/>
            <person name="Pepin K.H."/>
            <person name="Johnson M."/>
            <person name="Bhonagiri V."/>
            <person name="Nash W.E."/>
            <person name="Warren W."/>
            <person name="Chinwalla A."/>
            <person name="Mardis E.R."/>
            <person name="Wilson R.K."/>
        </authorList>
    </citation>
    <scope>NUCLEOTIDE SEQUENCE [LARGE SCALE GENOMIC DNA]</scope>
    <source>
        <strain evidence="2 3">ATCC 51271</strain>
    </source>
</reference>
<evidence type="ECO:0000313" key="3">
    <source>
        <dbReference type="Proteomes" id="UP000018227"/>
    </source>
</evidence>
<dbReference type="EMBL" id="ACIL03000016">
    <property type="protein sequence ID" value="ESL02364.1"/>
    <property type="molecule type" value="Genomic_DNA"/>
</dbReference>
<dbReference type="GO" id="GO:0006487">
    <property type="term" value="P:protein N-linked glycosylation"/>
    <property type="evidence" value="ECO:0007669"/>
    <property type="project" value="TreeGrafter"/>
</dbReference>
<dbReference type="GO" id="GO:0004360">
    <property type="term" value="F:glutamine-fructose-6-phosphate transaminase (isomerizing) activity"/>
    <property type="evidence" value="ECO:0007669"/>
    <property type="project" value="TreeGrafter"/>
</dbReference>
<dbReference type="Gene3D" id="3.40.50.12570">
    <property type="match status" value="1"/>
</dbReference>
<keyword evidence="3" id="KW-1185">Reference proteome</keyword>
<gene>
    <name evidence="2" type="ORF">GCWU0000282_002498</name>
</gene>
<sequence length="322" mass="37003">MNGRVEEIIKNILETRTIKDVFFVACGGSLVDLYPGYYFVNAESETLHPHWLTAKELVVSPSKFLNENALVLICSHGGSTNEAVAAARIATERGAAVITMTHNPDSVCAKEFNSIIYNWEPETDEKDKPQGIVMYILNEVIRAQESGYKKYDIILEGLEKADTIVRKAVARVQNRTWLFAEKYHNEKFMYIMGSGASYSQAYGFAICSLQEMQWMDCCYLHSGEYFHGPFECTDEDHLYILLMGTGAAREMDERCLEFLKKYGKKYEIIDAKELGIEEIDESVNEYFCPMLFYNMTVAYRTALQNKRQHPLDMRRYMGVVKY</sequence>
<organism evidence="2 3">
    <name type="scientific">Catonella morbi ATCC 51271</name>
    <dbReference type="NCBI Taxonomy" id="592026"/>
    <lineage>
        <taxon>Bacteria</taxon>
        <taxon>Bacillati</taxon>
        <taxon>Bacillota</taxon>
        <taxon>Clostridia</taxon>
        <taxon>Lachnospirales</taxon>
        <taxon>Lachnospiraceae</taxon>
        <taxon>Catonella</taxon>
    </lineage>
</organism>
<feature type="domain" description="SIS" evidence="1">
    <location>
        <begin position="5"/>
        <end position="164"/>
    </location>
</feature>
<dbReference type="SUPFAM" id="SSF53697">
    <property type="entry name" value="SIS domain"/>
    <property type="match status" value="1"/>
</dbReference>
<dbReference type="PANTHER" id="PTHR10937">
    <property type="entry name" value="GLUCOSAMINE--FRUCTOSE-6-PHOSPHATE AMINOTRANSFERASE, ISOMERIZING"/>
    <property type="match status" value="1"/>
</dbReference>
<dbReference type="PIRSF" id="PIRSF009290">
    <property type="entry name" value="FrlB"/>
    <property type="match status" value="1"/>
</dbReference>
<dbReference type="AlphaFoldDB" id="V2XJL8"/>
<dbReference type="Gene3D" id="3.40.50.10490">
    <property type="entry name" value="Glucose-6-phosphate isomerase like protein, domain 1"/>
    <property type="match status" value="1"/>
</dbReference>
<comment type="caution">
    <text evidence="2">The sequence shown here is derived from an EMBL/GenBank/DDBJ whole genome shotgun (WGS) entry which is preliminary data.</text>
</comment>
<dbReference type="InterPro" id="IPR001347">
    <property type="entry name" value="SIS_dom"/>
</dbReference>
<evidence type="ECO:0000259" key="1">
    <source>
        <dbReference type="PROSITE" id="PS51464"/>
    </source>
</evidence>
<dbReference type="Proteomes" id="UP000018227">
    <property type="component" value="Unassembled WGS sequence"/>
</dbReference>
<dbReference type="STRING" id="592026.GCWU0000282_002498"/>
<dbReference type="GO" id="GO:0097367">
    <property type="term" value="F:carbohydrate derivative binding"/>
    <property type="evidence" value="ECO:0007669"/>
    <property type="project" value="InterPro"/>
</dbReference>
<dbReference type="PROSITE" id="PS51464">
    <property type="entry name" value="SIS"/>
    <property type="match status" value="1"/>
</dbReference>
<dbReference type="InterPro" id="IPR035490">
    <property type="entry name" value="GlmS/FrlB_SIS"/>
</dbReference>
<dbReference type="InterPro" id="IPR024713">
    <property type="entry name" value="Fructosamine_deglycase_FrlB"/>
</dbReference>
<dbReference type="GO" id="GO:0006047">
    <property type="term" value="P:UDP-N-acetylglucosamine metabolic process"/>
    <property type="evidence" value="ECO:0007669"/>
    <property type="project" value="TreeGrafter"/>
</dbReference>
<dbReference type="Pfam" id="PF01380">
    <property type="entry name" value="SIS"/>
    <property type="match status" value="1"/>
</dbReference>
<evidence type="ECO:0000313" key="2">
    <source>
        <dbReference type="EMBL" id="ESL02364.1"/>
    </source>
</evidence>